<reference evidence="3 4" key="1">
    <citation type="submission" date="2017-01" db="EMBL/GenBank/DDBJ databases">
        <authorList>
            <person name="Mah S.A."/>
            <person name="Swanson W.J."/>
            <person name="Moy G.W."/>
            <person name="Vacquier V.D."/>
        </authorList>
    </citation>
    <scope>NUCLEOTIDE SEQUENCE [LARGE SCALE GENOMIC DNA]</scope>
    <source>
        <strain evidence="3 4">ASpG1</strain>
    </source>
</reference>
<dbReference type="InterPro" id="IPR001667">
    <property type="entry name" value="DDH_dom"/>
</dbReference>
<dbReference type="GO" id="GO:0003676">
    <property type="term" value="F:nucleic acid binding"/>
    <property type="evidence" value="ECO:0007669"/>
    <property type="project" value="InterPro"/>
</dbReference>
<dbReference type="OrthoDB" id="9803668at2"/>
<dbReference type="STRING" id="159291.SAMN05920897_1026"/>
<dbReference type="PANTHER" id="PTHR47618">
    <property type="entry name" value="BIFUNCTIONAL OLIGORIBONUCLEASE AND PAP PHOSPHATASE NRNA"/>
    <property type="match status" value="1"/>
</dbReference>
<dbReference type="RefSeq" id="WP_076487570.1">
    <property type="nucleotide sequence ID" value="NZ_FTMS01000002.1"/>
</dbReference>
<feature type="domain" description="DHHA1" evidence="2">
    <location>
        <begin position="255"/>
        <end position="317"/>
    </location>
</feature>
<dbReference type="EMBL" id="FTMS01000002">
    <property type="protein sequence ID" value="SIP96471.1"/>
    <property type="molecule type" value="Genomic_DNA"/>
</dbReference>
<keyword evidence="4" id="KW-1185">Reference proteome</keyword>
<gene>
    <name evidence="3" type="ORF">SAMN05920897_1026</name>
</gene>
<protein>
    <submittedName>
        <fullName evidence="3">Phosphoesterase RecJ domain-containing protein</fullName>
    </submittedName>
</protein>
<evidence type="ECO:0000313" key="4">
    <source>
        <dbReference type="Proteomes" id="UP000186400"/>
    </source>
</evidence>
<name>A0A1N6NWL3_9SPIO</name>
<dbReference type="Pfam" id="PF01368">
    <property type="entry name" value="DHH"/>
    <property type="match status" value="1"/>
</dbReference>
<dbReference type="Proteomes" id="UP000186400">
    <property type="component" value="Unassembled WGS sequence"/>
</dbReference>
<dbReference type="Gene3D" id="3.10.310.30">
    <property type="match status" value="1"/>
</dbReference>
<accession>A0A1N6NWL3</accession>
<evidence type="ECO:0000259" key="1">
    <source>
        <dbReference type="Pfam" id="PF01368"/>
    </source>
</evidence>
<dbReference type="PANTHER" id="PTHR47618:SF1">
    <property type="entry name" value="BIFUNCTIONAL OLIGORIBONUCLEASE AND PAP PHOSPHATASE NRNA"/>
    <property type="match status" value="1"/>
</dbReference>
<sequence>MPQDTLLEVPKELIDFLLRHSSFVIAGHKEPDADCLGTQLALGSALRRLGKEVLLVNAGPFERHEITPFEHYFLPGPESPPRATASSDLVPEAAIIVDCSSADRLGSMAEQILNLPLAVVDHHASGERLQGVHFILPEVPAATILATALIQGLGLEITREEAEWLFLGLVTDTGFFRFLAPHQHIAFTTAAKLAQRGASPQGTDRFLSSGRSWESRQLIARLLQRSERLLEGSVLLTYQTAGDEKEFGRHRDSDALYRLLLAVEGVRVVVLVKEKPKGCAISFRATDSTDMGALAASFGGGGHQKASGAFVAEPLNQFLPRLRQSLLGIA</sequence>
<organism evidence="3 4">
    <name type="scientific">Alkalispirochaeta americana</name>
    <dbReference type="NCBI Taxonomy" id="159291"/>
    <lineage>
        <taxon>Bacteria</taxon>
        <taxon>Pseudomonadati</taxon>
        <taxon>Spirochaetota</taxon>
        <taxon>Spirochaetia</taxon>
        <taxon>Spirochaetales</taxon>
        <taxon>Spirochaetaceae</taxon>
        <taxon>Alkalispirochaeta</taxon>
    </lineage>
</organism>
<dbReference type="InterPro" id="IPR003156">
    <property type="entry name" value="DHHA1_dom"/>
</dbReference>
<dbReference type="Gene3D" id="3.90.1640.10">
    <property type="entry name" value="inorganic pyrophosphatase (n-terminal core)"/>
    <property type="match status" value="1"/>
</dbReference>
<dbReference type="InterPro" id="IPR051319">
    <property type="entry name" value="Oligoribo/pAp-PDE_c-di-AMP_PDE"/>
</dbReference>
<dbReference type="SUPFAM" id="SSF64182">
    <property type="entry name" value="DHH phosphoesterases"/>
    <property type="match status" value="1"/>
</dbReference>
<dbReference type="Pfam" id="PF02272">
    <property type="entry name" value="DHHA1"/>
    <property type="match status" value="1"/>
</dbReference>
<dbReference type="InterPro" id="IPR038763">
    <property type="entry name" value="DHH_sf"/>
</dbReference>
<proteinExistence type="predicted"/>
<evidence type="ECO:0000259" key="2">
    <source>
        <dbReference type="Pfam" id="PF02272"/>
    </source>
</evidence>
<feature type="domain" description="DDH" evidence="1">
    <location>
        <begin position="23"/>
        <end position="168"/>
    </location>
</feature>
<dbReference type="AlphaFoldDB" id="A0A1N6NWL3"/>
<evidence type="ECO:0000313" key="3">
    <source>
        <dbReference type="EMBL" id="SIP96471.1"/>
    </source>
</evidence>